<dbReference type="GO" id="GO:0043937">
    <property type="term" value="P:regulation of sporulation"/>
    <property type="evidence" value="ECO:0007669"/>
    <property type="project" value="InterPro"/>
</dbReference>
<dbReference type="KEGG" id="bmeg:BG04_5981"/>
<dbReference type="GeneID" id="93646092"/>
<protein>
    <submittedName>
        <fullName evidence="1">Spo0E like sporulation regulatory family protein</fullName>
    </submittedName>
</protein>
<geneLocation type="plasmid" evidence="1 2">
    <name>pBMV_1</name>
</geneLocation>
<dbReference type="GO" id="GO:0046983">
    <property type="term" value="F:protein dimerization activity"/>
    <property type="evidence" value="ECO:0007669"/>
    <property type="project" value="InterPro"/>
</dbReference>
<sequence length="54" mass="6404">MNLSQLEKEIKTLQKIIYSLAKDNHEYCDGDILKISQELDKKIFIYQKMINSID</sequence>
<dbReference type="InterPro" id="IPR018540">
    <property type="entry name" value="Spo0E-like"/>
</dbReference>
<name>A0A0B6AGB7_PRIM2</name>
<keyword evidence="1" id="KW-0614">Plasmid</keyword>
<dbReference type="InterPro" id="IPR036638">
    <property type="entry name" value="HLH_DNA-bd_sf"/>
</dbReference>
<proteinExistence type="predicted"/>
<reference evidence="1 2" key="1">
    <citation type="journal article" date="2015" name="Genome Announc.">
        <title>Complete genome sequences for 35 biothreat assay-relevant bacillus species.</title>
        <authorList>
            <person name="Johnson S.L."/>
            <person name="Daligault H.E."/>
            <person name="Davenport K.W."/>
            <person name="Jaissle J."/>
            <person name="Frey K.G."/>
            <person name="Ladner J.T."/>
            <person name="Broomall S.M."/>
            <person name="Bishop-Lilly K.A."/>
            <person name="Bruce D.C."/>
            <person name="Gibbons H.S."/>
            <person name="Coyne S.R."/>
            <person name="Lo C.C."/>
            <person name="Meincke L."/>
            <person name="Munk A.C."/>
            <person name="Koroleva G.I."/>
            <person name="Rosenzweig C.N."/>
            <person name="Palacios G.F."/>
            <person name="Redden C.L."/>
            <person name="Minogue T.D."/>
            <person name="Chain P.S."/>
        </authorList>
    </citation>
    <scope>NUCLEOTIDE SEQUENCE [LARGE SCALE GENOMIC DNA]</scope>
    <source>
        <strain evidence="2">ATCC 14581 / DSM 32 / JCM 2506 / NBRC 15308 / NCIMB 9376 / NCTC 10342 / NRRL B-14308 / VKM B-512</strain>
        <plasmid evidence="1 2">pBMV_1</plasmid>
    </source>
</reference>
<gene>
    <name evidence="1" type="ORF">BG04_5981</name>
</gene>
<dbReference type="Pfam" id="PF09388">
    <property type="entry name" value="SpoOE-like"/>
    <property type="match status" value="1"/>
</dbReference>
<dbReference type="RefSeq" id="WP_080743146.1">
    <property type="nucleotide sequence ID" value="NZ_BCVB01000030.1"/>
</dbReference>
<dbReference type="Proteomes" id="UP000031829">
    <property type="component" value="Plasmid pBMV_1"/>
</dbReference>
<dbReference type="HOGENOM" id="CLU_3040485_0_0_9"/>
<dbReference type="InterPro" id="IPR037208">
    <property type="entry name" value="Spo0E-like_sf"/>
</dbReference>
<dbReference type="AlphaFoldDB" id="A0A0B6AGB7"/>
<accession>A0A0B6AGB7</accession>
<dbReference type="SUPFAM" id="SSF140500">
    <property type="entry name" value="BAS1536-like"/>
    <property type="match status" value="1"/>
</dbReference>
<organism evidence="1 2">
    <name type="scientific">Priestia megaterium (strain ATCC 14581 / DSM 32 / CCUG 1817 / JCM 2506 / NBRC 15308 / NCIMB 9376 / NCTC 10342 / NRRL B-14308 / VKM B-512 / Ford 19)</name>
    <name type="common">Bacillus megaterium</name>
    <dbReference type="NCBI Taxonomy" id="1348623"/>
    <lineage>
        <taxon>Bacteria</taxon>
        <taxon>Bacillati</taxon>
        <taxon>Bacillota</taxon>
        <taxon>Bacilli</taxon>
        <taxon>Bacillales</taxon>
        <taxon>Bacillaceae</taxon>
        <taxon>Priestia</taxon>
    </lineage>
</organism>
<evidence type="ECO:0000313" key="1">
    <source>
        <dbReference type="EMBL" id="AJI20092.1"/>
    </source>
</evidence>
<dbReference type="EMBL" id="CP009919">
    <property type="protein sequence ID" value="AJI20092.1"/>
    <property type="molecule type" value="Genomic_DNA"/>
</dbReference>
<evidence type="ECO:0000313" key="2">
    <source>
        <dbReference type="Proteomes" id="UP000031829"/>
    </source>
</evidence>
<dbReference type="Gene3D" id="4.10.280.10">
    <property type="entry name" value="Helix-loop-helix DNA-binding domain"/>
    <property type="match status" value="1"/>
</dbReference>